<dbReference type="SUPFAM" id="SSF50729">
    <property type="entry name" value="PH domain-like"/>
    <property type="match status" value="1"/>
</dbReference>
<feature type="compositionally biased region" description="Pro residues" evidence="4">
    <location>
        <begin position="585"/>
        <end position="594"/>
    </location>
</feature>
<dbReference type="Gene3D" id="1.10.150.50">
    <property type="entry name" value="Transcription Factor, Ets-1"/>
    <property type="match status" value="2"/>
</dbReference>
<sequence>MGKDHEFLEAARSGNITLVEKILNQKAKRSGPLASLRRGPGSNVQDNSGYSALHHATLNGHVDVVKLLLAHEASPNLPDNRGASPLHLAAWAGHQEIVKLFLTHPHRPANPNLQTVDNETPLHFAAQHGHTGALTTLLAHGADPNVTNNRNETPLDLAAQYGRLQAVQMLIRAHPELLEPFKTTAMVSSGNTDGSRNCPHRAMVSHSPLHLASRNGHKSVVEVLLAAGVNVNLLTPSGTALHEAALCGKDSVVRTLLEFGADMDATDSENRTALDILEEFPPHVTKGIVSVINSHRNSNIYDSESDDIVRECSNNKHHNLQDQRQSYYPHRHYQQQHHKQYQQVSSNKNNLGSSYENSCSSPVHNYYSSSHHEMTSPSSSMGSLGPPSPRQRTSSGDLSEFYVPMEIKKKIKSTAPKKPPRRNLSVSPTHLNECGGNISHGGRDGCMSMSVDGYTPMGNRSGGSGSDSSSKLPGQQQGPVNYEYIFLAHTGSKKDNAEIQSRTGSGGGDSDYVQMMPRPEPRTSLAHPYENTTLKSYNPNRKLRRNRDNYELFSTDNHHVIMHSTSPTGSSSTTTPQSPTNYHQPPTPEHPPPTATQAEKFIHERIRPLNQEYKRRSGILQQTLIMTESGTSPPEPLCPSLCASSGSLSSSISISDRSVSTDCVEEFIGDVPFAGLFKGSTMTLNNASMGYPQQCRYQQNYNYTDGSLGGRQQHLDRSRLLSSQHQYNDFRMEYQQNRSLSFGGIINSSLADQDDEIPGTSRGYNNPQNIHNILDQHLQPQSLVHEHGSVDGSFCQEIYNHDQIDGGFNRKEKTASDRVNNDVFSPFDEEEAWAKISEIMESFGSGILTGDSKHDDDWNESTMKQNHDNVDSGHKKSCRNSKYTSLRQFLQEYNLEHLDNILVDSGFDHIEHLNGILDESDLNAMNIAVQPDGRELLDAIKQLPLTQALPSLHKHHQELQQNNNNSILNVDQWLQDIHLPEYADIFKRHLCKNLEGSCGSGSVDGCRVWEVELQTVLEISKIGHRKRILYSISNSRKTQPQLTTTASTIIQKLNDELSSLDTNIMSVKDELKNVSATSTTTSTTAPVSTTAATSTTNAATIKHNNKKNRPAPKPPVRANSLEIRAPSELLLGLPSNLRTQWRHPASVLITNSVTYDVYYLGSTVVKELRGTESTRKSIQKLKRDNRSCNGSNNVTNSGGMVSSVGCGSGPISGPASEFQLSSSCLSQQPRQRKQLVRLSISHRGVEFINTESHNTICEHEIRNINCACQAADDLSHFAYITKDADMNIHYCHVFNADSMDLATEIILTLGQAFEVAYQLALREASPKNLIRTSMFEVIK</sequence>
<name>A0A7R8V8P4_HERIL</name>
<dbReference type="OMA" id="GKANVCR"/>
<keyword evidence="1" id="KW-0677">Repeat</keyword>
<dbReference type="Proteomes" id="UP000594454">
    <property type="component" value="Chromosome 7"/>
</dbReference>
<dbReference type="InterPro" id="IPR001660">
    <property type="entry name" value="SAM"/>
</dbReference>
<dbReference type="FunCoup" id="A0A7R8V8P4">
    <property type="interactions" value="227"/>
</dbReference>
<feature type="region of interest" description="Disordered" evidence="4">
    <location>
        <begin position="493"/>
        <end position="526"/>
    </location>
</feature>
<gene>
    <name evidence="7" type="ORF">HERILL_LOCUS16425</name>
</gene>
<feature type="region of interest" description="Disordered" evidence="4">
    <location>
        <begin position="330"/>
        <end position="477"/>
    </location>
</feature>
<dbReference type="InterPro" id="IPR011993">
    <property type="entry name" value="PH-like_dom_sf"/>
</dbReference>
<dbReference type="InterPro" id="IPR013761">
    <property type="entry name" value="SAM/pointed_sf"/>
</dbReference>
<keyword evidence="2 3" id="KW-0040">ANK repeat</keyword>
<evidence type="ECO:0000256" key="4">
    <source>
        <dbReference type="SAM" id="MobiDB-lite"/>
    </source>
</evidence>
<evidence type="ECO:0000256" key="3">
    <source>
        <dbReference type="PROSITE-ProRule" id="PRU00023"/>
    </source>
</evidence>
<dbReference type="InterPro" id="IPR002110">
    <property type="entry name" value="Ankyrin_rpt"/>
</dbReference>
<feature type="compositionally biased region" description="Low complexity" evidence="4">
    <location>
        <begin position="564"/>
        <end position="584"/>
    </location>
</feature>
<dbReference type="GO" id="GO:0005829">
    <property type="term" value="C:cytosol"/>
    <property type="evidence" value="ECO:0007669"/>
    <property type="project" value="TreeGrafter"/>
</dbReference>
<dbReference type="InterPro" id="IPR033635">
    <property type="entry name" value="ANKS1/Caskin"/>
</dbReference>
<organism evidence="7 8">
    <name type="scientific">Hermetia illucens</name>
    <name type="common">Black soldier fly</name>
    <dbReference type="NCBI Taxonomy" id="343691"/>
    <lineage>
        <taxon>Eukaryota</taxon>
        <taxon>Metazoa</taxon>
        <taxon>Ecdysozoa</taxon>
        <taxon>Arthropoda</taxon>
        <taxon>Hexapoda</taxon>
        <taxon>Insecta</taxon>
        <taxon>Pterygota</taxon>
        <taxon>Neoptera</taxon>
        <taxon>Endopterygota</taxon>
        <taxon>Diptera</taxon>
        <taxon>Brachycera</taxon>
        <taxon>Stratiomyomorpha</taxon>
        <taxon>Stratiomyidae</taxon>
        <taxon>Hermetiinae</taxon>
        <taxon>Hermetia</taxon>
    </lineage>
</organism>
<dbReference type="SUPFAM" id="SSF47769">
    <property type="entry name" value="SAM/Pointed domain"/>
    <property type="match status" value="2"/>
</dbReference>
<feature type="region of interest" description="Disordered" evidence="4">
    <location>
        <begin position="1075"/>
        <end position="1117"/>
    </location>
</feature>
<keyword evidence="8" id="KW-1185">Reference proteome</keyword>
<dbReference type="InterPro" id="IPR036770">
    <property type="entry name" value="Ankyrin_rpt-contain_sf"/>
</dbReference>
<dbReference type="PROSITE" id="PS50105">
    <property type="entry name" value="SAM_DOMAIN"/>
    <property type="match status" value="1"/>
</dbReference>
<evidence type="ECO:0008006" key="9">
    <source>
        <dbReference type="Google" id="ProtNLM"/>
    </source>
</evidence>
<evidence type="ECO:0000259" key="6">
    <source>
        <dbReference type="PROSITE" id="PS50105"/>
    </source>
</evidence>
<dbReference type="Gene3D" id="1.25.40.20">
    <property type="entry name" value="Ankyrin repeat-containing domain"/>
    <property type="match status" value="3"/>
</dbReference>
<feature type="repeat" description="ANK" evidence="3">
    <location>
        <begin position="81"/>
        <end position="102"/>
    </location>
</feature>
<dbReference type="PANTHER" id="PTHR24174">
    <property type="entry name" value="ANKYRIN REPEAT AND STERILE ALPHA MOTIF DOMAIN-CONTAINING PROTEIN 1"/>
    <property type="match status" value="1"/>
</dbReference>
<dbReference type="PROSITE" id="PS50297">
    <property type="entry name" value="ANK_REP_REGION"/>
    <property type="match status" value="5"/>
</dbReference>
<dbReference type="InterPro" id="IPR006020">
    <property type="entry name" value="PTB/PI_dom"/>
</dbReference>
<feature type="compositionally biased region" description="Basic residues" evidence="4">
    <location>
        <begin position="330"/>
        <end position="340"/>
    </location>
</feature>
<feature type="repeat" description="ANK" evidence="3">
    <location>
        <begin position="48"/>
        <end position="80"/>
    </location>
</feature>
<feature type="region of interest" description="Disordered" evidence="4">
    <location>
        <begin position="854"/>
        <end position="878"/>
    </location>
</feature>
<feature type="repeat" description="ANK" evidence="3">
    <location>
        <begin position="236"/>
        <end position="268"/>
    </location>
</feature>
<dbReference type="PRINTS" id="PR01415">
    <property type="entry name" value="ANKYRIN"/>
</dbReference>
<feature type="compositionally biased region" description="Low complexity" evidence="4">
    <location>
        <begin position="375"/>
        <end position="385"/>
    </location>
</feature>
<dbReference type="PROSITE" id="PS01179">
    <property type="entry name" value="PID"/>
    <property type="match status" value="1"/>
</dbReference>
<dbReference type="InParanoid" id="A0A7R8V8P4"/>
<feature type="compositionally biased region" description="Basic and acidic residues" evidence="4">
    <location>
        <begin position="865"/>
        <end position="874"/>
    </location>
</feature>
<feature type="compositionally biased region" description="Low complexity" evidence="4">
    <location>
        <begin position="1075"/>
        <end position="1102"/>
    </location>
</feature>
<dbReference type="PANTHER" id="PTHR24174:SF1">
    <property type="entry name" value="IP14385P"/>
    <property type="match status" value="1"/>
</dbReference>
<accession>A0A7R8V8P4</accession>
<dbReference type="SMART" id="SM00462">
    <property type="entry name" value="PTB"/>
    <property type="match status" value="1"/>
</dbReference>
<dbReference type="SMART" id="SM00454">
    <property type="entry name" value="SAM"/>
    <property type="match status" value="2"/>
</dbReference>
<dbReference type="Pfam" id="PF00640">
    <property type="entry name" value="PID"/>
    <property type="match status" value="1"/>
</dbReference>
<dbReference type="SUPFAM" id="SSF48403">
    <property type="entry name" value="Ankyrin repeat"/>
    <property type="match status" value="1"/>
</dbReference>
<evidence type="ECO:0000256" key="1">
    <source>
        <dbReference type="ARBA" id="ARBA00022737"/>
    </source>
</evidence>
<feature type="compositionally biased region" description="Polar residues" evidence="4">
    <location>
        <begin position="344"/>
        <end position="367"/>
    </location>
</feature>
<dbReference type="OrthoDB" id="10039052at2759"/>
<proteinExistence type="predicted"/>
<feature type="region of interest" description="Disordered" evidence="4">
    <location>
        <begin position="564"/>
        <end position="595"/>
    </location>
</feature>
<evidence type="ECO:0000256" key="2">
    <source>
        <dbReference type="ARBA" id="ARBA00023043"/>
    </source>
</evidence>
<feature type="domain" description="PID" evidence="5">
    <location>
        <begin position="1152"/>
        <end position="1333"/>
    </location>
</feature>
<feature type="domain" description="SAM" evidence="6">
    <location>
        <begin position="965"/>
        <end position="1038"/>
    </location>
</feature>
<feature type="region of interest" description="Disordered" evidence="4">
    <location>
        <begin position="29"/>
        <end position="48"/>
    </location>
</feature>
<feature type="repeat" description="ANK" evidence="3">
    <location>
        <begin position="204"/>
        <end position="236"/>
    </location>
</feature>
<evidence type="ECO:0000313" key="7">
    <source>
        <dbReference type="EMBL" id="CAD7094201.1"/>
    </source>
</evidence>
<feature type="repeat" description="ANK" evidence="3">
    <location>
        <begin position="117"/>
        <end position="149"/>
    </location>
</feature>
<dbReference type="EMBL" id="LR899015">
    <property type="protein sequence ID" value="CAD7094201.1"/>
    <property type="molecule type" value="Genomic_DNA"/>
</dbReference>
<dbReference type="SMART" id="SM00248">
    <property type="entry name" value="ANK"/>
    <property type="match status" value="7"/>
</dbReference>
<evidence type="ECO:0000259" key="5">
    <source>
        <dbReference type="PROSITE" id="PS01179"/>
    </source>
</evidence>
<dbReference type="PROSITE" id="PS50088">
    <property type="entry name" value="ANK_REPEAT"/>
    <property type="match status" value="5"/>
</dbReference>
<dbReference type="Gene3D" id="2.30.29.30">
    <property type="entry name" value="Pleckstrin-homology domain (PH domain)/Phosphotyrosine-binding domain (PTB)"/>
    <property type="match status" value="1"/>
</dbReference>
<evidence type="ECO:0000313" key="8">
    <source>
        <dbReference type="Proteomes" id="UP000594454"/>
    </source>
</evidence>
<protein>
    <recommendedName>
        <fullName evidence="9">Ankyrin repeat and sterile alpha motif domain-containing protein 1B</fullName>
    </recommendedName>
</protein>
<dbReference type="CDD" id="cd01274">
    <property type="entry name" value="PTB_Anks"/>
    <property type="match status" value="1"/>
</dbReference>
<reference evidence="7 8" key="1">
    <citation type="submission" date="2020-11" db="EMBL/GenBank/DDBJ databases">
        <authorList>
            <person name="Wallbank WR R."/>
            <person name="Pardo Diaz C."/>
            <person name="Kozak K."/>
            <person name="Martin S."/>
            <person name="Jiggins C."/>
            <person name="Moest M."/>
            <person name="Warren A I."/>
            <person name="Generalovic N T."/>
            <person name="Byers J.R.P. K."/>
            <person name="Montejo-Kovacevich G."/>
            <person name="Yen C E."/>
        </authorList>
    </citation>
    <scope>NUCLEOTIDE SEQUENCE [LARGE SCALE GENOMIC DNA]</scope>
</reference>
<dbReference type="Pfam" id="PF12796">
    <property type="entry name" value="Ank_2"/>
    <property type="match status" value="3"/>
</dbReference>